<dbReference type="EMBL" id="WDBY01000001">
    <property type="protein sequence ID" value="KAB6481870.1"/>
    <property type="molecule type" value="Genomic_DNA"/>
</dbReference>
<dbReference type="SUPFAM" id="SSF50494">
    <property type="entry name" value="Trypsin-like serine proteases"/>
    <property type="match status" value="1"/>
</dbReference>
<evidence type="ECO:0000313" key="6">
    <source>
        <dbReference type="Proteomes" id="UP000483142"/>
    </source>
</evidence>
<evidence type="ECO:0000313" key="4">
    <source>
        <dbReference type="Proteomes" id="UP000326091"/>
    </source>
</evidence>
<dbReference type="Proteomes" id="UP000468344">
    <property type="component" value="Unassembled WGS sequence"/>
</dbReference>
<gene>
    <name evidence="2" type="ORF">GAZ06_00480</name>
    <name evidence="1" type="ORF">GAZ09_00480</name>
    <name evidence="3" type="ORF">VIC01_02022</name>
</gene>
<dbReference type="AlphaFoldDB" id="A0A5P3ATI7"/>
<dbReference type="InterPro" id="IPR009003">
    <property type="entry name" value="Peptidase_S1_PA"/>
</dbReference>
<dbReference type="EMBL" id="WDBZ01000001">
    <property type="protein sequence ID" value="KAB6457351.1"/>
    <property type="molecule type" value="Genomic_DNA"/>
</dbReference>
<protein>
    <recommendedName>
        <fullName evidence="7">Serine protease</fullName>
    </recommendedName>
</protein>
<dbReference type="Gene3D" id="2.40.10.10">
    <property type="entry name" value="Trypsin-like serine proteases"/>
    <property type="match status" value="2"/>
</dbReference>
<proteinExistence type="predicted"/>
<dbReference type="Proteomes" id="UP000483142">
    <property type="component" value="Unassembled WGS sequence"/>
</dbReference>
<dbReference type="EMBL" id="CP043529">
    <property type="protein sequence ID" value="QEW36470.1"/>
    <property type="molecule type" value="Genomic_DNA"/>
</dbReference>
<dbReference type="InterPro" id="IPR043504">
    <property type="entry name" value="Peptidase_S1_PA_chymotrypsin"/>
</dbReference>
<evidence type="ECO:0000313" key="1">
    <source>
        <dbReference type="EMBL" id="KAB6457351.1"/>
    </source>
</evidence>
<reference evidence="3 4" key="2">
    <citation type="submission" date="2019-09" db="EMBL/GenBank/DDBJ databases">
        <title>Commensal-derived Metabolites Govern Vibrio cholerae Pathogenesis in Host.</title>
        <authorList>
            <person name="Yoon S.S."/>
            <person name="Yoon M.Y."/>
        </authorList>
    </citation>
    <scope>NUCLEOTIDE SEQUENCE [LARGE SCALE GENOMIC DNA]</scope>
    <source>
        <strain evidence="3 4">VIC01</strain>
    </source>
</reference>
<dbReference type="GeneID" id="92988606"/>
<evidence type="ECO:0000313" key="2">
    <source>
        <dbReference type="EMBL" id="KAB6481870.1"/>
    </source>
</evidence>
<dbReference type="Proteomes" id="UP000326091">
    <property type="component" value="Chromosome"/>
</dbReference>
<organism evidence="3 4">
    <name type="scientific">Phocaeicola vulgatus</name>
    <name type="common">Bacteroides vulgatus</name>
    <dbReference type="NCBI Taxonomy" id="821"/>
    <lineage>
        <taxon>Bacteria</taxon>
        <taxon>Pseudomonadati</taxon>
        <taxon>Bacteroidota</taxon>
        <taxon>Bacteroidia</taxon>
        <taxon>Bacteroidales</taxon>
        <taxon>Bacteroidaceae</taxon>
        <taxon>Phocaeicola</taxon>
    </lineage>
</organism>
<accession>A0A5P3ATI7</accession>
<name>A0A5P3ATI7_PHOVU</name>
<dbReference type="RefSeq" id="WP_004295677.1">
    <property type="nucleotide sequence ID" value="NZ_CAXTGH010000007.1"/>
</dbReference>
<reference evidence="5 6" key="1">
    <citation type="journal article" date="2019" name="Nat. Med.">
        <title>A library of human gut bacterial isolates paired with longitudinal multiomics data enables mechanistic microbiome research.</title>
        <authorList>
            <person name="Poyet M."/>
            <person name="Groussin M."/>
            <person name="Gibbons S.M."/>
            <person name="Avila-Pacheco J."/>
            <person name="Jiang X."/>
            <person name="Kearney S.M."/>
            <person name="Perrotta A.R."/>
            <person name="Berdy B."/>
            <person name="Zhao S."/>
            <person name="Lieberman T.D."/>
            <person name="Swanson P.K."/>
            <person name="Smith M."/>
            <person name="Roesemann S."/>
            <person name="Alexander J.E."/>
            <person name="Rich S.A."/>
            <person name="Livny J."/>
            <person name="Vlamakis H."/>
            <person name="Clish C."/>
            <person name="Bullock K."/>
            <person name="Deik A."/>
            <person name="Scott J."/>
            <person name="Pierce K.A."/>
            <person name="Xavier R.J."/>
            <person name="Alm E.J."/>
        </authorList>
    </citation>
    <scope>NUCLEOTIDE SEQUENCE [LARGE SCALE GENOMIC DNA]</scope>
    <source>
        <strain evidence="2 5">BIOML-A140</strain>
        <strain evidence="1 6">BIOML-A141</strain>
    </source>
</reference>
<evidence type="ECO:0008006" key="7">
    <source>
        <dbReference type="Google" id="ProtNLM"/>
    </source>
</evidence>
<evidence type="ECO:0000313" key="5">
    <source>
        <dbReference type="Proteomes" id="UP000468344"/>
    </source>
</evidence>
<evidence type="ECO:0000313" key="3">
    <source>
        <dbReference type="EMBL" id="QEW36470.1"/>
    </source>
</evidence>
<sequence>MSLLQYILPIQNTNYVDGCGFLIDGYFITPGHVIRDSENPFIFLSKRKRYLTQPSFYEVNEQDASKYDLAVFSMPEVKSELKLYNGVIESGMKLKSISFKTSTSGFDLIECDAFVECYKQENYFGALTNTHLKAGCSGGPAIIGNEVVGILTKGNNNGNNEPCNNMLPINFCLFLSSKAIRRII</sequence>